<dbReference type="Proteomes" id="UP000026941">
    <property type="component" value="Unassembled WGS sequence"/>
</dbReference>
<feature type="signal peptide" evidence="1">
    <location>
        <begin position="1"/>
        <end position="24"/>
    </location>
</feature>
<dbReference type="AlphaFoldDB" id="A0AA87U5A4"/>
<organism evidence="2 3">
    <name type="scientific">Rhizobium rhizogenes NBRC 13257</name>
    <dbReference type="NCBI Taxonomy" id="1220581"/>
    <lineage>
        <taxon>Bacteria</taxon>
        <taxon>Pseudomonadati</taxon>
        <taxon>Pseudomonadota</taxon>
        <taxon>Alphaproteobacteria</taxon>
        <taxon>Hyphomicrobiales</taxon>
        <taxon>Rhizobiaceae</taxon>
        <taxon>Rhizobium/Agrobacterium group</taxon>
        <taxon>Rhizobium</taxon>
    </lineage>
</organism>
<name>A0AA87U5A4_RHIRH</name>
<dbReference type="SUPFAM" id="SSF69304">
    <property type="entry name" value="Tricorn protease N-terminal domain"/>
    <property type="match status" value="1"/>
</dbReference>
<feature type="chain" id="PRO_5041744205" evidence="1">
    <location>
        <begin position="25"/>
        <end position="296"/>
    </location>
</feature>
<sequence>MTKSVIMTLAAAIVAFAAAQPAPAADRLYACGDDQIREYRIDGGAATETWRWRATDANDLPEAYRLKFLRHLDDCKPVDGGRSILATASTGGAVLIDRGTGHVSFHAKTPMAHSADLLPGGWIAVALSIHAEGDRLEIYGRDRSEAPLLSLPLPSGHGAVWDAARARLFVLSHDLIQAYKVEGTEATPTLTETARWTLPGRHDGHDLSSRPGGGYFVTTDDGVWTFDPNAGSFSPFSVLNPKLQVKAVSALGDRLAWVQAEESWWANGFTVAGADGSEQKRIPIEGMHLYKVRWIR</sequence>
<dbReference type="EMBL" id="BAYX01000006">
    <property type="protein sequence ID" value="GAJ93775.1"/>
    <property type="molecule type" value="Genomic_DNA"/>
</dbReference>
<comment type="caution">
    <text evidence="2">The sequence shown here is derived from an EMBL/GenBank/DDBJ whole genome shotgun (WGS) entry which is preliminary data.</text>
</comment>
<reference evidence="2 3" key="1">
    <citation type="submission" date="2014-05" db="EMBL/GenBank/DDBJ databases">
        <title>Whole genome shotgun sequence of Rhizobium rhizogenes NBRC 13257.</title>
        <authorList>
            <person name="Katano-Makiyama Y."/>
            <person name="Hosoyama A."/>
            <person name="Hashimoto M."/>
            <person name="Hosoyama Y."/>
            <person name="Noguchi M."/>
            <person name="Tsuchikane K."/>
            <person name="Kimura A."/>
            <person name="Ohji S."/>
            <person name="Ichikawa N."/>
            <person name="Yamazoe A."/>
            <person name="Fujita N."/>
        </authorList>
    </citation>
    <scope>NUCLEOTIDE SEQUENCE [LARGE SCALE GENOMIC DNA]</scope>
    <source>
        <strain evidence="2 3">NBRC 13257</strain>
    </source>
</reference>
<dbReference type="InterPro" id="IPR045383">
    <property type="entry name" value="DUF6528"/>
</dbReference>
<protein>
    <submittedName>
        <fullName evidence="2">Uncharacterized protein</fullName>
    </submittedName>
</protein>
<evidence type="ECO:0000313" key="3">
    <source>
        <dbReference type="Proteomes" id="UP000026941"/>
    </source>
</evidence>
<accession>A0AA87U5A4</accession>
<evidence type="ECO:0000256" key="1">
    <source>
        <dbReference type="SAM" id="SignalP"/>
    </source>
</evidence>
<keyword evidence="1" id="KW-0732">Signal</keyword>
<gene>
    <name evidence="2" type="ORF">RRH01S_06_03960</name>
</gene>
<proteinExistence type="predicted"/>
<evidence type="ECO:0000313" key="2">
    <source>
        <dbReference type="EMBL" id="GAJ93775.1"/>
    </source>
</evidence>
<dbReference type="Pfam" id="PF20138">
    <property type="entry name" value="DUF6528"/>
    <property type="match status" value="1"/>
</dbReference>
<dbReference type="RefSeq" id="WP_042473010.1">
    <property type="nucleotide sequence ID" value="NZ_BAYX01000006.1"/>
</dbReference>